<organism evidence="5 6">
    <name type="scientific">Vibrio thalassae</name>
    <dbReference type="NCBI Taxonomy" id="1243014"/>
    <lineage>
        <taxon>Bacteria</taxon>
        <taxon>Pseudomonadati</taxon>
        <taxon>Pseudomonadota</taxon>
        <taxon>Gammaproteobacteria</taxon>
        <taxon>Vibrionales</taxon>
        <taxon>Vibrionaceae</taxon>
        <taxon>Vibrio</taxon>
    </lineage>
</organism>
<protein>
    <submittedName>
        <fullName evidence="5">Efflux pump periplasmic linker BepF</fullName>
    </submittedName>
</protein>
<evidence type="ECO:0000256" key="2">
    <source>
        <dbReference type="SAM" id="Coils"/>
    </source>
</evidence>
<dbReference type="GO" id="GO:1990281">
    <property type="term" value="C:efflux pump complex"/>
    <property type="evidence" value="ECO:0007669"/>
    <property type="project" value="TreeGrafter"/>
</dbReference>
<evidence type="ECO:0000256" key="1">
    <source>
        <dbReference type="ARBA" id="ARBA00009477"/>
    </source>
</evidence>
<dbReference type="Pfam" id="PF25967">
    <property type="entry name" value="RND-MFP_C"/>
    <property type="match status" value="1"/>
</dbReference>
<accession>A0A240EF72</accession>
<dbReference type="PANTHER" id="PTHR30469">
    <property type="entry name" value="MULTIDRUG RESISTANCE PROTEIN MDTA"/>
    <property type="match status" value="1"/>
</dbReference>
<gene>
    <name evidence="5" type="primary">bepF_1</name>
    <name evidence="5" type="ORF">VTH8203_00797</name>
</gene>
<dbReference type="InterPro" id="IPR058627">
    <property type="entry name" value="MdtA-like_C"/>
</dbReference>
<dbReference type="Gene3D" id="2.40.30.170">
    <property type="match status" value="1"/>
</dbReference>
<dbReference type="Pfam" id="PF25973">
    <property type="entry name" value="BSH_CzcB"/>
    <property type="match status" value="1"/>
</dbReference>
<keyword evidence="2" id="KW-0175">Coiled coil</keyword>
<feature type="domain" description="CzcB-like barrel-sandwich hybrid" evidence="4">
    <location>
        <begin position="71"/>
        <end position="197"/>
    </location>
</feature>
<dbReference type="InterPro" id="IPR058647">
    <property type="entry name" value="BSH_CzcB-like"/>
</dbReference>
<name>A0A240EF72_9VIBR</name>
<dbReference type="Gene3D" id="1.10.287.470">
    <property type="entry name" value="Helix hairpin bin"/>
    <property type="match status" value="1"/>
</dbReference>
<reference evidence="6" key="1">
    <citation type="submission" date="2016-06" db="EMBL/GenBank/DDBJ databases">
        <authorList>
            <person name="Rodrigo-Torres L."/>
            <person name="Arahal R.D."/>
            <person name="Lucena T."/>
        </authorList>
    </citation>
    <scope>NUCLEOTIDE SEQUENCE [LARGE SCALE GENOMIC DNA]</scope>
    <source>
        <strain evidence="6">CECT8203</strain>
    </source>
</reference>
<evidence type="ECO:0000313" key="5">
    <source>
        <dbReference type="EMBL" id="SNX47196.1"/>
    </source>
</evidence>
<feature type="coiled-coil region" evidence="2">
    <location>
        <begin position="98"/>
        <end position="132"/>
    </location>
</feature>
<dbReference type="Gene3D" id="2.40.420.20">
    <property type="match status" value="1"/>
</dbReference>
<dbReference type="GO" id="GO:0015562">
    <property type="term" value="F:efflux transmembrane transporter activity"/>
    <property type="evidence" value="ECO:0007669"/>
    <property type="project" value="TreeGrafter"/>
</dbReference>
<dbReference type="InterPro" id="IPR006143">
    <property type="entry name" value="RND_pump_MFP"/>
</dbReference>
<dbReference type="PANTHER" id="PTHR30469:SF11">
    <property type="entry name" value="BLL4320 PROTEIN"/>
    <property type="match status" value="1"/>
</dbReference>
<comment type="similarity">
    <text evidence="1">Belongs to the membrane fusion protein (MFP) (TC 8.A.1) family.</text>
</comment>
<dbReference type="AlphaFoldDB" id="A0A240EF72"/>
<proteinExistence type="inferred from homology"/>
<sequence>MMQIGQLITKASALTLLILLQGCQKSEQQEVKAVEPLTVSTTKISLNPSYKVQREYVGTVKSGQQANLGFELSGKVEALYVDVGNVVEKGAPLIKLDTDLLATEANQLKAQNNEVRAQLKLVKANLKRQQSLKSKGFSAEAEIDALTSQEGVLQANLVRLQAAWNANKLKQEKSTIRAPYSGVIAKRRVSLGDVVNVGTPTLVLLASAGKEAFIGIPSQQLERITQLASPHVRVSNTHYDVTLLNPGAMVDTKSRSVSLRYQFPENAPVLEGELVYLAFEQTMDESGYWVPLTALIDGLRGVWNVYVIGTDNKVERRSVNVLYADSERAFINGSLADGEPIIASGLHRVVPGQPVLTSAQ</sequence>
<evidence type="ECO:0000259" key="3">
    <source>
        <dbReference type="Pfam" id="PF25967"/>
    </source>
</evidence>
<evidence type="ECO:0000313" key="6">
    <source>
        <dbReference type="Proteomes" id="UP000219336"/>
    </source>
</evidence>
<dbReference type="NCBIfam" id="TIGR01730">
    <property type="entry name" value="RND_mfp"/>
    <property type="match status" value="1"/>
</dbReference>
<dbReference type="SUPFAM" id="SSF111369">
    <property type="entry name" value="HlyD-like secretion proteins"/>
    <property type="match status" value="1"/>
</dbReference>
<dbReference type="EMBL" id="OANU01000005">
    <property type="protein sequence ID" value="SNX47196.1"/>
    <property type="molecule type" value="Genomic_DNA"/>
</dbReference>
<evidence type="ECO:0000259" key="4">
    <source>
        <dbReference type="Pfam" id="PF25973"/>
    </source>
</evidence>
<keyword evidence="6" id="KW-1185">Reference proteome</keyword>
<dbReference type="Proteomes" id="UP000219336">
    <property type="component" value="Unassembled WGS sequence"/>
</dbReference>
<feature type="domain" description="Multidrug resistance protein MdtA-like C-terminal permuted SH3" evidence="3">
    <location>
        <begin position="290"/>
        <end position="348"/>
    </location>
</feature>
<dbReference type="Gene3D" id="2.40.50.100">
    <property type="match status" value="1"/>
</dbReference>